<evidence type="ECO:0000256" key="1">
    <source>
        <dbReference type="ARBA" id="ARBA00001936"/>
    </source>
</evidence>
<keyword evidence="15" id="KW-0175">Coiled coil</keyword>
<dbReference type="InterPro" id="IPR011545">
    <property type="entry name" value="DEAD/DEAH_box_helicase_dom"/>
</dbReference>
<evidence type="ECO:0000256" key="14">
    <source>
        <dbReference type="PROSITE-ProRule" id="PRU00657"/>
    </source>
</evidence>
<reference evidence="22 23" key="1">
    <citation type="submission" date="2018-06" db="EMBL/GenBank/DDBJ databases">
        <title>Complete Genomes of Monosporascus.</title>
        <authorList>
            <person name="Robinson A.J."/>
            <person name="Natvig D.O."/>
        </authorList>
    </citation>
    <scope>NUCLEOTIDE SEQUENCE [LARGE SCALE GENOMIC DNA]</scope>
    <source>
        <strain evidence="22 23">CBS 609.92</strain>
    </source>
</reference>
<dbReference type="PROSITE" id="PS50137">
    <property type="entry name" value="DS_RBD"/>
    <property type="match status" value="1"/>
</dbReference>
<feature type="coiled-coil region" evidence="15">
    <location>
        <begin position="502"/>
        <end position="529"/>
    </location>
</feature>
<evidence type="ECO:0008006" key="24">
    <source>
        <dbReference type="Google" id="ProtNLM"/>
    </source>
</evidence>
<feature type="domain" description="RNase III" evidence="18">
    <location>
        <begin position="1011"/>
        <end position="1191"/>
    </location>
</feature>
<sequence length="1302" mass="146793">MHSNVELSSASSSDAEGKESDEGIMPYSTPSPAESEQLDGGPTQDGETKDPVVIHARAYQLEMFEESLKQNIIVAMDTGTGKTQVAVLRIQAELDMSPPEKLIWFLTPTVALCAQQFEVLKAQIPSVQIKLLSGGDNYDAWSEPRIWEDFLRNIMARYRSYKAAGLPVPAILGLTASPVMKSSLNGLEEIEATLDAVCKSPSVHRDQLMSMVKRPEMTCILYTPPPPRPTYTESMASLYKVTQGLDIYSDPYILRLRAENTERSRAALQKALEKRDTKTCRQMQSLCRKSDEVWREFGAWAADYFIYTAINQFLDSVRKNDQWFGTWESTEKQYLASVLQKVEVERTLIGDTLQVSNKVNVLIGELLSSPEDTTGIVFVRQTATVVVLAYILSALPSLESRFRVGSMLGTSRWSSRGRNVGELYRDDRSQNLHDFQDGKLNLLVATEVLEEGIDVPACNLVVCFDPPTNLKSFIQRRGRARARESRLIMMDPAESSKYVEWAQLEAEMKKKYEDELREIQQLADLEEEESPDIPPFRIAKTGAQLDFDQAKSHLEHVCASLTSRQYVESRPYYLKREMEVSRSGPPMVKETVVLPVSFPPHLRRFEGSRVWYSEKNATKDAAFQAFVALYEAGLVNDHLMPLKDELENAETRAARAEVNRLWNPWLEIARSWDTTTSVSVRKLRLIDQRRHVISEFDAGLPSGFPNLPAFNIYWDKANQWRIEVGEVHVVPKAGLKPNQSMALIDLAYGHRWEVHDSPHALHLQSVTDLPFQRTAGQQPVEGGILEPCFLIRYENRSPFFYESWLASRPSPDLVKERCWDSLLEEPVDVPWLALKKWPRRKDFLHPIPDNASATSSTKPYQSIRPASRCTVDGVHVSVVQFGALIPSIMHKIEVYLVADELCKTVLKELAFSDLSLVATAISSSAAREATDYQRLEFLGDTILKLLTSVSVAANPDVVESLIGASLLDGGMSKALACIRTFIPEIEWHTLDAARDILASQRPRKEELPSTLSPLEELIGYSFQNKALAGEAMTHASFNLGQLTDACMERLEFLGDAVLDNIVVSSLWNYERELTHQEMHLYRTASVNADFLGFMVMEWTYTEEATSILEDGTTDESQVRVPVWKLMRHSSQRLSRAQGVTEENHALERTDILQCMREGSEYPWALLAHLQIPKSFSDLFESILGAVWVDSGSMDACREVVERAGILPYLRRLLADRVDVTHPKNKLGELAASDQKEVAYETELRRRDDGAGSKEWVCRVLIDGELLVELGGGVSREEVMTKAADVGYDTLLRNRATRDEVMT</sequence>
<dbReference type="Pfam" id="PF00270">
    <property type="entry name" value="DEAD"/>
    <property type="match status" value="1"/>
</dbReference>
<dbReference type="InterPro" id="IPR038248">
    <property type="entry name" value="Dicer_dimer_sf"/>
</dbReference>
<dbReference type="Pfam" id="PF03368">
    <property type="entry name" value="Dicer_dimer"/>
    <property type="match status" value="1"/>
</dbReference>
<dbReference type="Pfam" id="PF00271">
    <property type="entry name" value="Helicase_C"/>
    <property type="match status" value="1"/>
</dbReference>
<keyword evidence="7" id="KW-0378">Hydrolase</keyword>
<evidence type="ECO:0000256" key="3">
    <source>
        <dbReference type="ARBA" id="ARBA00022721"/>
    </source>
</evidence>
<feature type="domain" description="Helicase C-terminal" evidence="20">
    <location>
        <begin position="354"/>
        <end position="530"/>
    </location>
</feature>
<evidence type="ECO:0000256" key="15">
    <source>
        <dbReference type="SAM" id="Coils"/>
    </source>
</evidence>
<dbReference type="PROSITE" id="PS51327">
    <property type="entry name" value="DICER_DSRBF"/>
    <property type="match status" value="1"/>
</dbReference>
<keyword evidence="23" id="KW-1185">Reference proteome</keyword>
<feature type="domain" description="DRBM" evidence="17">
    <location>
        <begin position="1221"/>
        <end position="1292"/>
    </location>
</feature>
<evidence type="ECO:0000259" key="20">
    <source>
        <dbReference type="PROSITE" id="PS51194"/>
    </source>
</evidence>
<dbReference type="Gene3D" id="3.30.160.380">
    <property type="entry name" value="Dicer dimerisation domain"/>
    <property type="match status" value="1"/>
</dbReference>
<dbReference type="EMBL" id="QJNS01000114">
    <property type="protein sequence ID" value="RYO86528.1"/>
    <property type="molecule type" value="Genomic_DNA"/>
</dbReference>
<dbReference type="InterPro" id="IPR005034">
    <property type="entry name" value="Dicer_dimerisation"/>
</dbReference>
<dbReference type="InterPro" id="IPR027417">
    <property type="entry name" value="P-loop_NTPase"/>
</dbReference>
<keyword evidence="5" id="KW-0677">Repeat</keyword>
<dbReference type="InterPro" id="IPR000999">
    <property type="entry name" value="RNase_III_dom"/>
</dbReference>
<evidence type="ECO:0000256" key="4">
    <source>
        <dbReference type="ARBA" id="ARBA00022723"/>
    </source>
</evidence>
<evidence type="ECO:0000259" key="18">
    <source>
        <dbReference type="PROSITE" id="PS50142"/>
    </source>
</evidence>
<dbReference type="PANTHER" id="PTHR14950:SF37">
    <property type="entry name" value="ENDORIBONUCLEASE DICER"/>
    <property type="match status" value="1"/>
</dbReference>
<dbReference type="InterPro" id="IPR014720">
    <property type="entry name" value="dsRBD_dom"/>
</dbReference>
<dbReference type="SMART" id="SM00535">
    <property type="entry name" value="RIBOc"/>
    <property type="match status" value="1"/>
</dbReference>
<dbReference type="InterPro" id="IPR014001">
    <property type="entry name" value="Helicase_ATP-bd"/>
</dbReference>
<evidence type="ECO:0000256" key="5">
    <source>
        <dbReference type="ARBA" id="ARBA00022737"/>
    </source>
</evidence>
<evidence type="ECO:0000256" key="6">
    <source>
        <dbReference type="ARBA" id="ARBA00022741"/>
    </source>
</evidence>
<evidence type="ECO:0000256" key="12">
    <source>
        <dbReference type="ARBA" id="ARBA00023118"/>
    </source>
</evidence>
<dbReference type="InterPro" id="IPR036389">
    <property type="entry name" value="RNase_III_sf"/>
</dbReference>
<keyword evidence="9" id="KW-0067">ATP-binding</keyword>
<keyword evidence="3" id="KW-0930">Antiviral protein</keyword>
<keyword evidence="12" id="KW-0051">Antiviral defense</keyword>
<evidence type="ECO:0000259" key="21">
    <source>
        <dbReference type="PROSITE" id="PS51327"/>
    </source>
</evidence>
<organism evidence="22 23">
    <name type="scientific">Monosporascus cannonballus</name>
    <dbReference type="NCBI Taxonomy" id="155416"/>
    <lineage>
        <taxon>Eukaryota</taxon>
        <taxon>Fungi</taxon>
        <taxon>Dikarya</taxon>
        <taxon>Ascomycota</taxon>
        <taxon>Pezizomycotina</taxon>
        <taxon>Sordariomycetes</taxon>
        <taxon>Xylariomycetidae</taxon>
        <taxon>Xylariales</taxon>
        <taxon>Xylariales incertae sedis</taxon>
        <taxon>Monosporascus</taxon>
    </lineage>
</organism>
<proteinExistence type="inferred from homology"/>
<comment type="caution">
    <text evidence="22">The sequence shown here is derived from an EMBL/GenBank/DDBJ whole genome shotgun (WGS) entry which is preliminary data.</text>
</comment>
<feature type="domain" description="Helicase ATP-binding" evidence="19">
    <location>
        <begin position="63"/>
        <end position="178"/>
    </location>
</feature>
<evidence type="ECO:0000256" key="8">
    <source>
        <dbReference type="ARBA" id="ARBA00022806"/>
    </source>
</evidence>
<evidence type="ECO:0000259" key="19">
    <source>
        <dbReference type="PROSITE" id="PS51192"/>
    </source>
</evidence>
<comment type="similarity">
    <text evidence="14">Belongs to the helicase family. Dicer subfamily.</text>
</comment>
<evidence type="ECO:0000313" key="22">
    <source>
        <dbReference type="EMBL" id="RYO86528.1"/>
    </source>
</evidence>
<dbReference type="Pfam" id="PF00636">
    <property type="entry name" value="Ribonuclease_3"/>
    <property type="match status" value="1"/>
</dbReference>
<evidence type="ECO:0000256" key="13">
    <source>
        <dbReference type="ARBA" id="ARBA00023211"/>
    </source>
</evidence>
<comment type="cofactor">
    <cofactor evidence="2">
        <name>Mg(2+)</name>
        <dbReference type="ChEBI" id="CHEBI:18420"/>
    </cofactor>
</comment>
<dbReference type="CDD" id="cd00593">
    <property type="entry name" value="RIBOc"/>
    <property type="match status" value="2"/>
</dbReference>
<dbReference type="PROSITE" id="PS51194">
    <property type="entry name" value="HELICASE_CTER"/>
    <property type="match status" value="1"/>
</dbReference>
<feature type="domain" description="Dicer dsRNA-binding fold" evidence="21">
    <location>
        <begin position="550"/>
        <end position="649"/>
    </location>
</feature>
<evidence type="ECO:0000256" key="11">
    <source>
        <dbReference type="ARBA" id="ARBA00022884"/>
    </source>
</evidence>
<feature type="region of interest" description="Disordered" evidence="16">
    <location>
        <begin position="1"/>
        <end position="50"/>
    </location>
</feature>
<dbReference type="SMART" id="SM00490">
    <property type="entry name" value="HELICc"/>
    <property type="match status" value="1"/>
</dbReference>
<evidence type="ECO:0000256" key="16">
    <source>
        <dbReference type="SAM" id="MobiDB-lite"/>
    </source>
</evidence>
<feature type="compositionally biased region" description="Polar residues" evidence="16">
    <location>
        <begin position="1"/>
        <end position="14"/>
    </location>
</feature>
<evidence type="ECO:0000256" key="10">
    <source>
        <dbReference type="ARBA" id="ARBA00022842"/>
    </source>
</evidence>
<keyword evidence="8" id="KW-0347">Helicase</keyword>
<keyword evidence="4" id="KW-0479">Metal-binding</keyword>
<dbReference type="InterPro" id="IPR001650">
    <property type="entry name" value="Helicase_C-like"/>
</dbReference>
<keyword evidence="6" id="KW-0547">Nucleotide-binding</keyword>
<dbReference type="PROSITE" id="PS00517">
    <property type="entry name" value="RNASE_3_1"/>
    <property type="match status" value="1"/>
</dbReference>
<feature type="domain" description="RNase III" evidence="18">
    <location>
        <begin position="909"/>
        <end position="948"/>
    </location>
</feature>
<dbReference type="PROSITE" id="PS50142">
    <property type="entry name" value="RNASE_3_2"/>
    <property type="match status" value="2"/>
</dbReference>
<protein>
    <recommendedName>
        <fullName evidence="24">Dicer-like protein 2</fullName>
    </recommendedName>
</protein>
<accession>A0ABY0HA07</accession>
<dbReference type="Gene3D" id="1.10.1520.10">
    <property type="entry name" value="Ribonuclease III domain"/>
    <property type="match status" value="2"/>
</dbReference>
<evidence type="ECO:0000256" key="9">
    <source>
        <dbReference type="ARBA" id="ARBA00022840"/>
    </source>
</evidence>
<dbReference type="Gene3D" id="3.40.50.300">
    <property type="entry name" value="P-loop containing nucleotide triphosphate hydrolases"/>
    <property type="match status" value="3"/>
</dbReference>
<evidence type="ECO:0000259" key="17">
    <source>
        <dbReference type="PROSITE" id="PS50137"/>
    </source>
</evidence>
<keyword evidence="13" id="KW-0464">Manganese</keyword>
<evidence type="ECO:0000256" key="2">
    <source>
        <dbReference type="ARBA" id="ARBA00001946"/>
    </source>
</evidence>
<dbReference type="SUPFAM" id="SSF69065">
    <property type="entry name" value="RNase III domain-like"/>
    <property type="match status" value="2"/>
</dbReference>
<keyword evidence="11 14" id="KW-0694">RNA-binding</keyword>
<name>A0ABY0HA07_9PEZI</name>
<evidence type="ECO:0000256" key="7">
    <source>
        <dbReference type="ARBA" id="ARBA00022801"/>
    </source>
</evidence>
<gene>
    <name evidence="22" type="ORF">DL762_004720</name>
</gene>
<dbReference type="PANTHER" id="PTHR14950">
    <property type="entry name" value="DICER-RELATED"/>
    <property type="match status" value="1"/>
</dbReference>
<comment type="cofactor">
    <cofactor evidence="1">
        <name>Mn(2+)</name>
        <dbReference type="ChEBI" id="CHEBI:29035"/>
    </cofactor>
</comment>
<evidence type="ECO:0000313" key="23">
    <source>
        <dbReference type="Proteomes" id="UP000294003"/>
    </source>
</evidence>
<dbReference type="SUPFAM" id="SSF52540">
    <property type="entry name" value="P-loop containing nucleoside triphosphate hydrolases"/>
    <property type="match status" value="1"/>
</dbReference>
<dbReference type="PROSITE" id="PS51192">
    <property type="entry name" value="HELICASE_ATP_BIND_1"/>
    <property type="match status" value="1"/>
</dbReference>
<keyword evidence="10" id="KW-0460">Magnesium</keyword>
<dbReference type="Proteomes" id="UP000294003">
    <property type="component" value="Unassembled WGS sequence"/>
</dbReference>